<evidence type="ECO:0000313" key="2">
    <source>
        <dbReference type="EMBL" id="TCL60323.1"/>
    </source>
</evidence>
<dbReference type="InterPro" id="IPR029044">
    <property type="entry name" value="Nucleotide-diphossugar_trans"/>
</dbReference>
<keyword evidence="3" id="KW-1185">Reference proteome</keyword>
<dbReference type="STRING" id="1469948.GCA_000732725_00056"/>
<accession>A0A4R1R4D0</accession>
<comment type="caution">
    <text evidence="2">The sequence shown here is derived from an EMBL/GenBank/DDBJ whole genome shotgun (WGS) entry which is preliminary data.</text>
</comment>
<evidence type="ECO:0000259" key="1">
    <source>
        <dbReference type="Pfam" id="PF00535"/>
    </source>
</evidence>
<protein>
    <submittedName>
        <fullName evidence="2">Glycosyltransferase involved in cell wall biosynthesis</fullName>
    </submittedName>
</protein>
<dbReference type="Pfam" id="PF00535">
    <property type="entry name" value="Glycos_transf_2"/>
    <property type="match status" value="1"/>
</dbReference>
<dbReference type="OrthoDB" id="9815923at2"/>
<dbReference type="AlphaFoldDB" id="A0A4R1R4D0"/>
<proteinExistence type="predicted"/>
<dbReference type="PANTHER" id="PTHR43630">
    <property type="entry name" value="POLY-BETA-1,6-N-ACETYL-D-GLUCOSAMINE SYNTHASE"/>
    <property type="match status" value="1"/>
</dbReference>
<gene>
    <name evidence="2" type="ORF">EDD76_10217</name>
</gene>
<dbReference type="PANTHER" id="PTHR43630:SF2">
    <property type="entry name" value="GLYCOSYLTRANSFERASE"/>
    <property type="match status" value="1"/>
</dbReference>
<feature type="domain" description="Glycosyltransferase 2-like" evidence="1">
    <location>
        <begin position="5"/>
        <end position="94"/>
    </location>
</feature>
<organism evidence="2 3">
    <name type="scientific">Kineothrix alysoides</name>
    <dbReference type="NCBI Taxonomy" id="1469948"/>
    <lineage>
        <taxon>Bacteria</taxon>
        <taxon>Bacillati</taxon>
        <taxon>Bacillota</taxon>
        <taxon>Clostridia</taxon>
        <taxon>Lachnospirales</taxon>
        <taxon>Lachnospiraceae</taxon>
        <taxon>Kineothrix</taxon>
    </lineage>
</organism>
<dbReference type="CDD" id="cd02511">
    <property type="entry name" value="Beta4Glucosyltransferase"/>
    <property type="match status" value="1"/>
</dbReference>
<reference evidence="2 3" key="1">
    <citation type="submission" date="2019-03" db="EMBL/GenBank/DDBJ databases">
        <title>Genomic Encyclopedia of Type Strains, Phase IV (KMG-IV): sequencing the most valuable type-strain genomes for metagenomic binning, comparative biology and taxonomic classification.</title>
        <authorList>
            <person name="Goeker M."/>
        </authorList>
    </citation>
    <scope>NUCLEOTIDE SEQUENCE [LARGE SCALE GENOMIC DNA]</scope>
    <source>
        <strain evidence="2 3">DSM 100556</strain>
    </source>
</reference>
<sequence>MITISLCMIVKNEEKILDKCLSCVADLMDEIIIVDTGSNDRTKEIAARYTDKIYDFTWIHDFSAARNYAFSKASKEYIYSADADELLDETNRERFRILKQELLTEIEIVQMYYTNQLKHGSVYNYDKEYRPKLFKRVRSFTWIDPIHETVRTQPLVFDSEIEIIHEQEESHASRDLEAFRRVCEDGPLSSRLHNLYARELFIAGSEEDVILAGPFFEASCEDTQRSAEEIKEAACVAARAARLKGDELKFHKYAMKVVACDGCAEICLELGYFYMSEEDYHEAVVWFYNAAFESESLLDIRCRGEKPLHGMAECYKRIGMEAQAAEYTRMAEEWTDGTCG</sequence>
<dbReference type="Gene3D" id="3.90.550.10">
    <property type="entry name" value="Spore Coat Polysaccharide Biosynthesis Protein SpsA, Chain A"/>
    <property type="match status" value="1"/>
</dbReference>
<evidence type="ECO:0000313" key="3">
    <source>
        <dbReference type="Proteomes" id="UP000295718"/>
    </source>
</evidence>
<keyword evidence="2" id="KW-0808">Transferase</keyword>
<dbReference type="GO" id="GO:0016740">
    <property type="term" value="F:transferase activity"/>
    <property type="evidence" value="ECO:0007669"/>
    <property type="project" value="UniProtKB-KW"/>
</dbReference>
<dbReference type="RefSeq" id="WP_031388842.1">
    <property type="nucleotide sequence ID" value="NZ_JPNB01000001.1"/>
</dbReference>
<dbReference type="EMBL" id="SLUO01000002">
    <property type="protein sequence ID" value="TCL60323.1"/>
    <property type="molecule type" value="Genomic_DNA"/>
</dbReference>
<dbReference type="SUPFAM" id="SSF53448">
    <property type="entry name" value="Nucleotide-diphospho-sugar transferases"/>
    <property type="match status" value="1"/>
</dbReference>
<dbReference type="InterPro" id="IPR001173">
    <property type="entry name" value="Glyco_trans_2-like"/>
</dbReference>
<dbReference type="Proteomes" id="UP000295718">
    <property type="component" value="Unassembled WGS sequence"/>
</dbReference>
<name>A0A4R1R4D0_9FIRM</name>